<dbReference type="AlphaFoldDB" id="A0A6A7AG43"/>
<evidence type="ECO:0000313" key="3">
    <source>
        <dbReference type="Proteomes" id="UP000799424"/>
    </source>
</evidence>
<gene>
    <name evidence="2" type="ORF">CC86DRAFT_378378</name>
</gene>
<keyword evidence="1" id="KW-1133">Transmembrane helix</keyword>
<dbReference type="EMBL" id="MU006218">
    <property type="protein sequence ID" value="KAF2831555.1"/>
    <property type="molecule type" value="Genomic_DNA"/>
</dbReference>
<reference evidence="2" key="1">
    <citation type="journal article" date="2020" name="Stud. Mycol.">
        <title>101 Dothideomycetes genomes: a test case for predicting lifestyles and emergence of pathogens.</title>
        <authorList>
            <person name="Haridas S."/>
            <person name="Albert R."/>
            <person name="Binder M."/>
            <person name="Bloem J."/>
            <person name="Labutti K."/>
            <person name="Salamov A."/>
            <person name="Andreopoulos B."/>
            <person name="Baker S."/>
            <person name="Barry K."/>
            <person name="Bills G."/>
            <person name="Bluhm B."/>
            <person name="Cannon C."/>
            <person name="Castanera R."/>
            <person name="Culley D."/>
            <person name="Daum C."/>
            <person name="Ezra D."/>
            <person name="Gonzalez J."/>
            <person name="Henrissat B."/>
            <person name="Kuo A."/>
            <person name="Liang C."/>
            <person name="Lipzen A."/>
            <person name="Lutzoni F."/>
            <person name="Magnuson J."/>
            <person name="Mondo S."/>
            <person name="Nolan M."/>
            <person name="Ohm R."/>
            <person name="Pangilinan J."/>
            <person name="Park H.-J."/>
            <person name="Ramirez L."/>
            <person name="Alfaro M."/>
            <person name="Sun H."/>
            <person name="Tritt A."/>
            <person name="Yoshinaga Y."/>
            <person name="Zwiers L.-H."/>
            <person name="Turgeon B."/>
            <person name="Goodwin S."/>
            <person name="Spatafora J."/>
            <person name="Crous P."/>
            <person name="Grigoriev I."/>
        </authorList>
    </citation>
    <scope>NUCLEOTIDE SEQUENCE</scope>
    <source>
        <strain evidence="2">CBS 113818</strain>
    </source>
</reference>
<name>A0A6A7AG43_9PLEO</name>
<sequence>MKHTNSFSFIRRDINLEPMHQPSILGSLLFAHFLFGLQISFDTQSVPAKLHSLNQIVPALHCAIVIIAIAAWSFLEQPEICGCGSRILALPAGYPAGLNAQTLFRYTLQWFGMGRDLAEQRFWDKKQNKRDRKSRPELVVMCQAMVEDDGNNWAMWVSPRADGKIVVDALVLRRRNTI</sequence>
<evidence type="ECO:0000313" key="2">
    <source>
        <dbReference type="EMBL" id="KAF2831555.1"/>
    </source>
</evidence>
<feature type="transmembrane region" description="Helical" evidence="1">
    <location>
        <begin position="53"/>
        <end position="75"/>
    </location>
</feature>
<evidence type="ECO:0000256" key="1">
    <source>
        <dbReference type="SAM" id="Phobius"/>
    </source>
</evidence>
<keyword evidence="1" id="KW-0812">Transmembrane</keyword>
<protein>
    <submittedName>
        <fullName evidence="2">Uncharacterized protein</fullName>
    </submittedName>
</protein>
<accession>A0A6A7AG43</accession>
<organism evidence="2 3">
    <name type="scientific">Ophiobolus disseminans</name>
    <dbReference type="NCBI Taxonomy" id="1469910"/>
    <lineage>
        <taxon>Eukaryota</taxon>
        <taxon>Fungi</taxon>
        <taxon>Dikarya</taxon>
        <taxon>Ascomycota</taxon>
        <taxon>Pezizomycotina</taxon>
        <taxon>Dothideomycetes</taxon>
        <taxon>Pleosporomycetidae</taxon>
        <taxon>Pleosporales</taxon>
        <taxon>Pleosporineae</taxon>
        <taxon>Phaeosphaeriaceae</taxon>
        <taxon>Ophiobolus</taxon>
    </lineage>
</organism>
<proteinExistence type="predicted"/>
<keyword evidence="3" id="KW-1185">Reference proteome</keyword>
<feature type="transmembrane region" description="Helical" evidence="1">
    <location>
        <begin position="20"/>
        <end position="41"/>
    </location>
</feature>
<dbReference type="Proteomes" id="UP000799424">
    <property type="component" value="Unassembled WGS sequence"/>
</dbReference>
<keyword evidence="1" id="KW-0472">Membrane</keyword>